<dbReference type="PRINTS" id="PR00420">
    <property type="entry name" value="RNGMNOXGNASE"/>
</dbReference>
<comment type="caution">
    <text evidence="7">The sequence shown here is derived from an EMBL/GenBank/DDBJ whole genome shotgun (WGS) entry which is preliminary data.</text>
</comment>
<comment type="similarity">
    <text evidence="5">Belongs to the L2HGDH family.</text>
</comment>
<proteinExistence type="inferred from homology"/>
<dbReference type="Pfam" id="PF01266">
    <property type="entry name" value="DAO"/>
    <property type="match status" value="1"/>
</dbReference>
<evidence type="ECO:0000313" key="8">
    <source>
        <dbReference type="Proteomes" id="UP000649573"/>
    </source>
</evidence>
<dbReference type="InterPro" id="IPR006076">
    <property type="entry name" value="FAD-dep_OxRdtase"/>
</dbReference>
<reference evidence="8" key="1">
    <citation type="journal article" date="2019" name="Int. J. Syst. Evol. Microbiol.">
        <title>The Global Catalogue of Microorganisms (GCM) 10K type strain sequencing project: providing services to taxonomists for standard genome sequencing and annotation.</title>
        <authorList>
            <consortium name="The Broad Institute Genomics Platform"/>
            <consortium name="The Broad Institute Genome Sequencing Center for Infectious Disease"/>
            <person name="Wu L."/>
            <person name="Ma J."/>
        </authorList>
    </citation>
    <scope>NUCLEOTIDE SEQUENCE [LARGE SCALE GENOMIC DNA]</scope>
    <source>
        <strain evidence="8">JCM 3296</strain>
    </source>
</reference>
<dbReference type="Proteomes" id="UP000649573">
    <property type="component" value="Unassembled WGS sequence"/>
</dbReference>
<evidence type="ECO:0000256" key="2">
    <source>
        <dbReference type="ARBA" id="ARBA00022630"/>
    </source>
</evidence>
<keyword evidence="8" id="KW-1185">Reference proteome</keyword>
<evidence type="ECO:0000256" key="1">
    <source>
        <dbReference type="ARBA" id="ARBA00001974"/>
    </source>
</evidence>
<dbReference type="Gene3D" id="3.50.50.60">
    <property type="entry name" value="FAD/NAD(P)-binding domain"/>
    <property type="match status" value="1"/>
</dbReference>
<dbReference type="InterPro" id="IPR036188">
    <property type="entry name" value="FAD/NAD-bd_sf"/>
</dbReference>
<dbReference type="EMBL" id="BMRE01000002">
    <property type="protein sequence ID" value="GGU21867.1"/>
    <property type="molecule type" value="Genomic_DNA"/>
</dbReference>
<feature type="domain" description="FAD dependent oxidoreductase" evidence="6">
    <location>
        <begin position="3"/>
        <end position="385"/>
    </location>
</feature>
<protein>
    <submittedName>
        <fullName evidence="7">Hydroxyglutarate oxidase</fullName>
    </submittedName>
</protein>
<accession>A0ABQ2UCP1</accession>
<dbReference type="SUPFAM" id="SSF51905">
    <property type="entry name" value="FAD/NAD(P)-binding domain"/>
    <property type="match status" value="1"/>
</dbReference>
<gene>
    <name evidence="7" type="ORF">GCM10010178_12680</name>
</gene>
<evidence type="ECO:0000259" key="6">
    <source>
        <dbReference type="Pfam" id="PF01266"/>
    </source>
</evidence>
<keyword evidence="3" id="KW-0274">FAD</keyword>
<name>A0ABQ2UCP1_9PSEU</name>
<keyword evidence="2" id="KW-0285">Flavoprotein</keyword>
<dbReference type="PANTHER" id="PTHR43104:SF2">
    <property type="entry name" value="L-2-HYDROXYGLUTARATE DEHYDROGENASE, MITOCHONDRIAL"/>
    <property type="match status" value="1"/>
</dbReference>
<comment type="cofactor">
    <cofactor evidence="1">
        <name>FAD</name>
        <dbReference type="ChEBI" id="CHEBI:57692"/>
    </cofactor>
</comment>
<dbReference type="PANTHER" id="PTHR43104">
    <property type="entry name" value="L-2-HYDROXYGLUTARATE DEHYDROGENASE, MITOCHONDRIAL"/>
    <property type="match status" value="1"/>
</dbReference>
<evidence type="ECO:0000313" key="7">
    <source>
        <dbReference type="EMBL" id="GGU21867.1"/>
    </source>
</evidence>
<evidence type="ECO:0000256" key="3">
    <source>
        <dbReference type="ARBA" id="ARBA00022827"/>
    </source>
</evidence>
<sequence>MAHVVVVGGGIVGLAVARELASRGSRVTVLEKERRWGAHQSGHNSNVVHAGLYYKPGSLKARMSVAGNASMVAFAREHGVPVEVCGKLVVACSADELPRLHDLAARAEANGVPAKLISATEALEHEPHVSCVAALRVESTAIIDFPAVCEALVGELAEHDLRLQSPVMAIRAVTGGVEVLTPQGVVRADALVNCAGLHSDRVARMAGLTPRATIVPFRGEYYEMTRTELVRGLIYPVPDPTLPFLGVHLTRMLDGSVHAGPNAVLALRREGYRWRDFSFADVTDVAKFPGTWKLARRYAKTGLEEVLRSLSRKRFAASLARLVPEVTEADIVRAEAGVRAQAMLPDGSLVDDFLVESAPRQVHVLNAPSPAATGSLEIAKHVADLTRSVIE</sequence>
<organism evidence="7 8">
    <name type="scientific">Lentzea flava</name>
    <dbReference type="NCBI Taxonomy" id="103732"/>
    <lineage>
        <taxon>Bacteria</taxon>
        <taxon>Bacillati</taxon>
        <taxon>Actinomycetota</taxon>
        <taxon>Actinomycetes</taxon>
        <taxon>Pseudonocardiales</taxon>
        <taxon>Pseudonocardiaceae</taxon>
        <taxon>Lentzea</taxon>
    </lineage>
</organism>
<keyword evidence="4" id="KW-0560">Oxidoreductase</keyword>
<evidence type="ECO:0000256" key="4">
    <source>
        <dbReference type="ARBA" id="ARBA00023002"/>
    </source>
</evidence>
<dbReference type="NCBIfam" id="NF008726">
    <property type="entry name" value="PRK11728.1"/>
    <property type="match status" value="1"/>
</dbReference>
<dbReference type="Gene3D" id="3.30.9.10">
    <property type="entry name" value="D-Amino Acid Oxidase, subunit A, domain 2"/>
    <property type="match status" value="1"/>
</dbReference>
<dbReference type="RefSeq" id="WP_189252576.1">
    <property type="nucleotide sequence ID" value="NZ_BMRE01000002.1"/>
</dbReference>
<evidence type="ECO:0000256" key="5">
    <source>
        <dbReference type="ARBA" id="ARBA00037941"/>
    </source>
</evidence>